<sequence length="207" mass="20003">MTRVALATVTGLVVVGGLLAGCSGSDGNPTAGSGTSATASAQPTGSSTTPGGTTSGPSASTSSAPTTGVAGSARPTHKAQPLRSTATFGSGVTVHVSSVKAVTVKGRGPGELSGSAVAITLQLHNGTPTTLDLGNAVVTASYGKAATPAVDSSSPPSKPWTGSVKAGQDASATYVWLVPKSSRGSVELNVSYDPTKPVVLLRGDASA</sequence>
<organism evidence="3 4">
    <name type="scientific">Angustibacter luteus</name>
    <dbReference type="NCBI Taxonomy" id="658456"/>
    <lineage>
        <taxon>Bacteria</taxon>
        <taxon>Bacillati</taxon>
        <taxon>Actinomycetota</taxon>
        <taxon>Actinomycetes</taxon>
        <taxon>Kineosporiales</taxon>
        <taxon>Kineosporiaceae</taxon>
    </lineage>
</organism>
<name>A0ABW1JC33_9ACTN</name>
<accession>A0ABW1JC33</accession>
<keyword evidence="4" id="KW-1185">Reference proteome</keyword>
<evidence type="ECO:0008006" key="5">
    <source>
        <dbReference type="Google" id="ProtNLM"/>
    </source>
</evidence>
<dbReference type="PROSITE" id="PS51257">
    <property type="entry name" value="PROKAR_LIPOPROTEIN"/>
    <property type="match status" value="1"/>
</dbReference>
<dbReference type="EMBL" id="JBHSRD010000003">
    <property type="protein sequence ID" value="MFC6006487.1"/>
    <property type="molecule type" value="Genomic_DNA"/>
</dbReference>
<dbReference type="RefSeq" id="WP_345717974.1">
    <property type="nucleotide sequence ID" value="NZ_BAABFP010000008.1"/>
</dbReference>
<feature type="signal peptide" evidence="2">
    <location>
        <begin position="1"/>
        <end position="20"/>
    </location>
</feature>
<evidence type="ECO:0000313" key="4">
    <source>
        <dbReference type="Proteomes" id="UP001596189"/>
    </source>
</evidence>
<feature type="chain" id="PRO_5046281446" description="DUF4352 domain-containing protein" evidence="2">
    <location>
        <begin position="21"/>
        <end position="207"/>
    </location>
</feature>
<evidence type="ECO:0000313" key="3">
    <source>
        <dbReference type="EMBL" id="MFC6006487.1"/>
    </source>
</evidence>
<feature type="compositionally biased region" description="Low complexity" evidence="1">
    <location>
        <begin position="29"/>
        <end position="73"/>
    </location>
</feature>
<reference evidence="4" key="1">
    <citation type="journal article" date="2019" name="Int. J. Syst. Evol. Microbiol.">
        <title>The Global Catalogue of Microorganisms (GCM) 10K type strain sequencing project: providing services to taxonomists for standard genome sequencing and annotation.</title>
        <authorList>
            <consortium name="The Broad Institute Genomics Platform"/>
            <consortium name="The Broad Institute Genome Sequencing Center for Infectious Disease"/>
            <person name="Wu L."/>
            <person name="Ma J."/>
        </authorList>
    </citation>
    <scope>NUCLEOTIDE SEQUENCE [LARGE SCALE GENOMIC DNA]</scope>
    <source>
        <strain evidence="4">KACC 14249</strain>
    </source>
</reference>
<protein>
    <recommendedName>
        <fullName evidence="5">DUF4352 domain-containing protein</fullName>
    </recommendedName>
</protein>
<dbReference type="Proteomes" id="UP001596189">
    <property type="component" value="Unassembled WGS sequence"/>
</dbReference>
<feature type="region of interest" description="Disordered" evidence="1">
    <location>
        <begin position="27"/>
        <end position="86"/>
    </location>
</feature>
<gene>
    <name evidence="3" type="ORF">ACFQDO_05015</name>
</gene>
<evidence type="ECO:0000256" key="2">
    <source>
        <dbReference type="SAM" id="SignalP"/>
    </source>
</evidence>
<feature type="region of interest" description="Disordered" evidence="1">
    <location>
        <begin position="146"/>
        <end position="165"/>
    </location>
</feature>
<comment type="caution">
    <text evidence="3">The sequence shown here is derived from an EMBL/GenBank/DDBJ whole genome shotgun (WGS) entry which is preliminary data.</text>
</comment>
<keyword evidence="2" id="KW-0732">Signal</keyword>
<evidence type="ECO:0000256" key="1">
    <source>
        <dbReference type="SAM" id="MobiDB-lite"/>
    </source>
</evidence>
<proteinExistence type="predicted"/>